<keyword evidence="4 11" id="KW-0349">Heme</keyword>
<evidence type="ECO:0000256" key="7">
    <source>
        <dbReference type="ARBA" id="ARBA00022989"/>
    </source>
</evidence>
<evidence type="ECO:0000256" key="5">
    <source>
        <dbReference type="ARBA" id="ARBA00022692"/>
    </source>
</evidence>
<evidence type="ECO:0000256" key="11">
    <source>
        <dbReference type="PIRSR" id="PIRSR602401-1"/>
    </source>
</evidence>
<keyword evidence="8 12" id="KW-0560">Oxidoreductase</keyword>
<dbReference type="EnsemblPlants" id="OMERI08G00750.3">
    <property type="protein sequence ID" value="OMERI08G00750.3"/>
    <property type="gene ID" value="OMERI08G00750"/>
</dbReference>
<evidence type="ECO:0000256" key="8">
    <source>
        <dbReference type="ARBA" id="ARBA00023002"/>
    </source>
</evidence>
<dbReference type="GO" id="GO:0004497">
    <property type="term" value="F:monooxygenase activity"/>
    <property type="evidence" value="ECO:0007669"/>
    <property type="project" value="UniProtKB-KW"/>
</dbReference>
<dbReference type="InterPro" id="IPR002401">
    <property type="entry name" value="Cyt_P450_E_grp-I"/>
</dbReference>
<organism evidence="13">
    <name type="scientific">Oryza meridionalis</name>
    <dbReference type="NCBI Taxonomy" id="40149"/>
    <lineage>
        <taxon>Eukaryota</taxon>
        <taxon>Viridiplantae</taxon>
        <taxon>Streptophyta</taxon>
        <taxon>Embryophyta</taxon>
        <taxon>Tracheophyta</taxon>
        <taxon>Spermatophyta</taxon>
        <taxon>Magnoliopsida</taxon>
        <taxon>Liliopsida</taxon>
        <taxon>Poales</taxon>
        <taxon>Poaceae</taxon>
        <taxon>BOP clade</taxon>
        <taxon>Oryzoideae</taxon>
        <taxon>Oryzeae</taxon>
        <taxon>Oryzinae</taxon>
        <taxon>Oryza</taxon>
    </lineage>
</organism>
<dbReference type="CDD" id="cd11072">
    <property type="entry name" value="CYP71-like"/>
    <property type="match status" value="1"/>
</dbReference>
<evidence type="ECO:0000313" key="13">
    <source>
        <dbReference type="EnsemblPlants" id="OMERI08G00750.3"/>
    </source>
</evidence>
<dbReference type="AlphaFoldDB" id="A0A0E0EGW0"/>
<dbReference type="InterPro" id="IPR017972">
    <property type="entry name" value="Cyt_P450_CS"/>
</dbReference>
<evidence type="ECO:0000256" key="2">
    <source>
        <dbReference type="ARBA" id="ARBA00005179"/>
    </source>
</evidence>
<dbReference type="eggNOG" id="KOG0156">
    <property type="taxonomic scope" value="Eukaryota"/>
</dbReference>
<dbReference type="Gene3D" id="1.10.630.10">
    <property type="entry name" value="Cytochrome P450"/>
    <property type="match status" value="1"/>
</dbReference>
<dbReference type="HOGENOM" id="CLU_001570_4_1_1"/>
<reference evidence="13" key="1">
    <citation type="submission" date="2015-04" db="UniProtKB">
        <authorList>
            <consortium name="EnsemblPlants"/>
        </authorList>
    </citation>
    <scope>IDENTIFICATION</scope>
</reference>
<proteinExistence type="inferred from homology"/>
<keyword evidence="7" id="KW-1133">Transmembrane helix</keyword>
<evidence type="ECO:0000256" key="4">
    <source>
        <dbReference type="ARBA" id="ARBA00022617"/>
    </source>
</evidence>
<reference evidence="13" key="2">
    <citation type="submission" date="2018-05" db="EMBL/GenBank/DDBJ databases">
        <title>OmerRS3 (Oryza meridionalis Reference Sequence Version 3).</title>
        <authorList>
            <person name="Zhang J."/>
            <person name="Kudrna D."/>
            <person name="Lee S."/>
            <person name="Talag J."/>
            <person name="Welchert J."/>
            <person name="Wing R.A."/>
        </authorList>
    </citation>
    <scope>NUCLEOTIDE SEQUENCE [LARGE SCALE GENOMIC DNA]</scope>
    <source>
        <strain evidence="13">cv. OR44</strain>
    </source>
</reference>
<name>A0A0E0EGW0_9ORYZ</name>
<keyword evidence="9 11" id="KW-0408">Iron</keyword>
<keyword evidence="7" id="KW-0472">Membrane</keyword>
<dbReference type="FunFam" id="1.10.630.10:FF:000055">
    <property type="entry name" value="Cytochrome P450 71A26"/>
    <property type="match status" value="1"/>
</dbReference>
<comment type="cofactor">
    <cofactor evidence="1 11">
        <name>heme</name>
        <dbReference type="ChEBI" id="CHEBI:30413"/>
    </cofactor>
</comment>
<dbReference type="SUPFAM" id="SSF48264">
    <property type="entry name" value="Cytochrome P450"/>
    <property type="match status" value="1"/>
</dbReference>
<evidence type="ECO:0000256" key="12">
    <source>
        <dbReference type="RuleBase" id="RU000461"/>
    </source>
</evidence>
<dbReference type="Gramene" id="OMERI08G00750.3">
    <property type="protein sequence ID" value="OMERI08G00750.3"/>
    <property type="gene ID" value="OMERI08G00750"/>
</dbReference>
<keyword evidence="10 12" id="KW-0503">Monooxygenase</keyword>
<evidence type="ECO:0000313" key="14">
    <source>
        <dbReference type="Proteomes" id="UP000008021"/>
    </source>
</evidence>
<dbReference type="GO" id="GO:0020037">
    <property type="term" value="F:heme binding"/>
    <property type="evidence" value="ECO:0007669"/>
    <property type="project" value="InterPro"/>
</dbReference>
<keyword evidence="5" id="KW-0812">Transmembrane</keyword>
<dbReference type="Pfam" id="PF00067">
    <property type="entry name" value="p450"/>
    <property type="match status" value="1"/>
</dbReference>
<dbReference type="PANTHER" id="PTHR47955">
    <property type="entry name" value="CYTOCHROME P450 FAMILY 71 PROTEIN"/>
    <property type="match status" value="1"/>
</dbReference>
<protein>
    <recommendedName>
        <fullName evidence="15">Cytochrome P450</fullName>
    </recommendedName>
</protein>
<accession>A0A0E0EGW0</accession>
<dbReference type="PRINTS" id="PR00385">
    <property type="entry name" value="P450"/>
</dbReference>
<evidence type="ECO:0008006" key="15">
    <source>
        <dbReference type="Google" id="ProtNLM"/>
    </source>
</evidence>
<dbReference type="PRINTS" id="PR00463">
    <property type="entry name" value="EP450I"/>
</dbReference>
<dbReference type="PROSITE" id="PS00086">
    <property type="entry name" value="CYTOCHROME_P450"/>
    <property type="match status" value="1"/>
</dbReference>
<evidence type="ECO:0000256" key="10">
    <source>
        <dbReference type="ARBA" id="ARBA00023033"/>
    </source>
</evidence>
<evidence type="ECO:0000256" key="3">
    <source>
        <dbReference type="ARBA" id="ARBA00010617"/>
    </source>
</evidence>
<comment type="pathway">
    <text evidence="2">Secondary metabolite biosynthesis.</text>
</comment>
<dbReference type="GO" id="GO:0016705">
    <property type="term" value="F:oxidoreductase activity, acting on paired donors, with incorporation or reduction of molecular oxygen"/>
    <property type="evidence" value="ECO:0007669"/>
    <property type="project" value="InterPro"/>
</dbReference>
<dbReference type="GO" id="GO:0005506">
    <property type="term" value="F:iron ion binding"/>
    <property type="evidence" value="ECO:0007669"/>
    <property type="project" value="InterPro"/>
</dbReference>
<evidence type="ECO:0000256" key="6">
    <source>
        <dbReference type="ARBA" id="ARBA00022723"/>
    </source>
</evidence>
<dbReference type="InterPro" id="IPR001128">
    <property type="entry name" value="Cyt_P450"/>
</dbReference>
<keyword evidence="14" id="KW-1185">Reference proteome</keyword>
<evidence type="ECO:0000256" key="9">
    <source>
        <dbReference type="ARBA" id="ARBA00023004"/>
    </source>
</evidence>
<dbReference type="PANTHER" id="PTHR47955:SF14">
    <property type="entry name" value="OS01G0543600 PROTEIN"/>
    <property type="match status" value="1"/>
</dbReference>
<sequence>MLLHLGSVPTLVVSSSRVTQSILRTHDDIFASQPYSAIANILFYGATDVGFSPYSEYWRQIKKITTTHLLTMKKVRSFGSVRQQEVRLIMARITEAASKHVVVDLTELLSCYSNSMVCHTVCGKLSQKEDWNQLLRELVKVSTSLLGGFHIEDYFPSITRLAVEVATVVRQSTHNINRRWDRLLEKLIDDHTTKQIISSSVLDHYDEEAGFIGVLLSMQHEYGLTRDNIKANLVAMLMAGTDTSFIELEYAMAELMQKPHVMGKLKAEMRRVMPKGQDIVTEEQLGCMLYLKAVIKETLRLHPEAPLLMPHLSMSDCNVNGYTIPSGTHVIVKVWALAKDSNYWENADEFMPERFIGNTSGDYSGKDFHFLPFGSGRRICPGINFAIATIEIMLANIVYRFDWKLSVDQAAKGGIDMTETFGVAVRPTPAC</sequence>
<feature type="binding site" description="axial binding residue" evidence="11">
    <location>
        <position position="380"/>
    </location>
    <ligand>
        <name>heme</name>
        <dbReference type="ChEBI" id="CHEBI:30413"/>
    </ligand>
    <ligandPart>
        <name>Fe</name>
        <dbReference type="ChEBI" id="CHEBI:18248"/>
    </ligandPart>
</feature>
<dbReference type="InterPro" id="IPR036396">
    <property type="entry name" value="Cyt_P450_sf"/>
</dbReference>
<evidence type="ECO:0000256" key="1">
    <source>
        <dbReference type="ARBA" id="ARBA00001971"/>
    </source>
</evidence>
<dbReference type="Proteomes" id="UP000008021">
    <property type="component" value="Chromosome 8"/>
</dbReference>
<comment type="similarity">
    <text evidence="3 12">Belongs to the cytochrome P450 family.</text>
</comment>
<keyword evidence="6 11" id="KW-0479">Metal-binding</keyword>